<evidence type="ECO:0000313" key="2">
    <source>
        <dbReference type="Proteomes" id="UP000054477"/>
    </source>
</evidence>
<dbReference type="EMBL" id="KN838578">
    <property type="protein sequence ID" value="KIK03644.1"/>
    <property type="molecule type" value="Genomic_DNA"/>
</dbReference>
<dbReference type="AlphaFoldDB" id="A0A0C9XPW9"/>
<dbReference type="HOGENOM" id="CLU_2527817_0_0_1"/>
<organism evidence="1 2">
    <name type="scientific">Laccaria amethystina LaAM-08-1</name>
    <dbReference type="NCBI Taxonomy" id="1095629"/>
    <lineage>
        <taxon>Eukaryota</taxon>
        <taxon>Fungi</taxon>
        <taxon>Dikarya</taxon>
        <taxon>Basidiomycota</taxon>
        <taxon>Agaricomycotina</taxon>
        <taxon>Agaricomycetes</taxon>
        <taxon>Agaricomycetidae</taxon>
        <taxon>Agaricales</taxon>
        <taxon>Agaricineae</taxon>
        <taxon>Hydnangiaceae</taxon>
        <taxon>Laccaria</taxon>
    </lineage>
</organism>
<gene>
    <name evidence="1" type="ORF">K443DRAFT_470095</name>
</gene>
<name>A0A0C9XPW9_9AGAR</name>
<protein>
    <submittedName>
        <fullName evidence="1">Uncharacterized protein</fullName>
    </submittedName>
</protein>
<reference evidence="2" key="2">
    <citation type="submission" date="2015-01" db="EMBL/GenBank/DDBJ databases">
        <title>Evolutionary Origins and Diversification of the Mycorrhizal Mutualists.</title>
        <authorList>
            <consortium name="DOE Joint Genome Institute"/>
            <consortium name="Mycorrhizal Genomics Consortium"/>
            <person name="Kohler A."/>
            <person name="Kuo A."/>
            <person name="Nagy L.G."/>
            <person name="Floudas D."/>
            <person name="Copeland A."/>
            <person name="Barry K.W."/>
            <person name="Cichocki N."/>
            <person name="Veneault-Fourrey C."/>
            <person name="LaButti K."/>
            <person name="Lindquist E.A."/>
            <person name="Lipzen A."/>
            <person name="Lundell T."/>
            <person name="Morin E."/>
            <person name="Murat C."/>
            <person name="Riley R."/>
            <person name="Ohm R."/>
            <person name="Sun H."/>
            <person name="Tunlid A."/>
            <person name="Henrissat B."/>
            <person name="Grigoriev I.V."/>
            <person name="Hibbett D.S."/>
            <person name="Martin F."/>
        </authorList>
    </citation>
    <scope>NUCLEOTIDE SEQUENCE [LARGE SCALE GENOMIC DNA]</scope>
    <source>
        <strain evidence="2">LaAM-08-1</strain>
    </source>
</reference>
<keyword evidence="2" id="KW-1185">Reference proteome</keyword>
<proteinExistence type="predicted"/>
<accession>A0A0C9XPW9</accession>
<dbReference type="Proteomes" id="UP000054477">
    <property type="component" value="Unassembled WGS sequence"/>
</dbReference>
<sequence>MSPGCEMSYLHRARTPCVQASRMGGIVSSLGAPISPGSLVSRNNLISTLFRQSEGRKSESVALRVRKVAHGLPAIECASGIRML</sequence>
<reference evidence="1 2" key="1">
    <citation type="submission" date="2014-04" db="EMBL/GenBank/DDBJ databases">
        <authorList>
            <consortium name="DOE Joint Genome Institute"/>
            <person name="Kuo A."/>
            <person name="Kohler A."/>
            <person name="Nagy L.G."/>
            <person name="Floudas D."/>
            <person name="Copeland A."/>
            <person name="Barry K.W."/>
            <person name="Cichocki N."/>
            <person name="Veneault-Fourrey C."/>
            <person name="LaButti K."/>
            <person name="Lindquist E.A."/>
            <person name="Lipzen A."/>
            <person name="Lundell T."/>
            <person name="Morin E."/>
            <person name="Murat C."/>
            <person name="Sun H."/>
            <person name="Tunlid A."/>
            <person name="Henrissat B."/>
            <person name="Grigoriev I.V."/>
            <person name="Hibbett D.S."/>
            <person name="Martin F."/>
            <person name="Nordberg H.P."/>
            <person name="Cantor M.N."/>
            <person name="Hua S.X."/>
        </authorList>
    </citation>
    <scope>NUCLEOTIDE SEQUENCE [LARGE SCALE GENOMIC DNA]</scope>
    <source>
        <strain evidence="1 2">LaAM-08-1</strain>
    </source>
</reference>
<evidence type="ECO:0000313" key="1">
    <source>
        <dbReference type="EMBL" id="KIK03644.1"/>
    </source>
</evidence>